<evidence type="ECO:0000313" key="1">
    <source>
        <dbReference type="EMBL" id="GAA0480506.1"/>
    </source>
</evidence>
<dbReference type="RefSeq" id="WP_343836403.1">
    <property type="nucleotide sequence ID" value="NZ_BAAADO010000001.1"/>
</dbReference>
<gene>
    <name evidence="1" type="ORF">GCM10008986_01310</name>
</gene>
<proteinExistence type="predicted"/>
<evidence type="ECO:0000313" key="2">
    <source>
        <dbReference type="Proteomes" id="UP001500880"/>
    </source>
</evidence>
<keyword evidence="2" id="KW-1185">Reference proteome</keyword>
<dbReference type="Pfam" id="PF02643">
    <property type="entry name" value="DUF192"/>
    <property type="match status" value="1"/>
</dbReference>
<dbReference type="Proteomes" id="UP001500880">
    <property type="component" value="Unassembled WGS sequence"/>
</dbReference>
<organism evidence="1 2">
    <name type="scientific">Salinibacillus aidingensis</name>
    <dbReference type="NCBI Taxonomy" id="237684"/>
    <lineage>
        <taxon>Bacteria</taxon>
        <taxon>Bacillati</taxon>
        <taxon>Bacillota</taxon>
        <taxon>Bacilli</taxon>
        <taxon>Bacillales</taxon>
        <taxon>Bacillaceae</taxon>
        <taxon>Salinibacillus</taxon>
    </lineage>
</organism>
<protein>
    <recommendedName>
        <fullName evidence="3">DUF192 domain-containing protein</fullName>
    </recommendedName>
</protein>
<dbReference type="InterPro" id="IPR038695">
    <property type="entry name" value="Saro_0823-like_sf"/>
</dbReference>
<dbReference type="InterPro" id="IPR003795">
    <property type="entry name" value="DUF192"/>
</dbReference>
<dbReference type="Gene3D" id="2.60.120.1140">
    <property type="entry name" value="Protein of unknown function DUF192"/>
    <property type="match status" value="1"/>
</dbReference>
<evidence type="ECO:0008006" key="3">
    <source>
        <dbReference type="Google" id="ProtNLM"/>
    </source>
</evidence>
<dbReference type="EMBL" id="BAAADO010000001">
    <property type="protein sequence ID" value="GAA0480506.1"/>
    <property type="molecule type" value="Genomic_DNA"/>
</dbReference>
<dbReference type="PANTHER" id="PTHR37953">
    <property type="entry name" value="UPF0127 PROTEIN MJ1496"/>
    <property type="match status" value="1"/>
</dbReference>
<reference evidence="2" key="1">
    <citation type="journal article" date="2019" name="Int. J. Syst. Evol. Microbiol.">
        <title>The Global Catalogue of Microorganisms (GCM) 10K type strain sequencing project: providing services to taxonomists for standard genome sequencing and annotation.</title>
        <authorList>
            <consortium name="The Broad Institute Genomics Platform"/>
            <consortium name="The Broad Institute Genome Sequencing Center for Infectious Disease"/>
            <person name="Wu L."/>
            <person name="Ma J."/>
        </authorList>
    </citation>
    <scope>NUCLEOTIDE SEQUENCE [LARGE SCALE GENOMIC DNA]</scope>
    <source>
        <strain evidence="2">JCM 12389</strain>
    </source>
</reference>
<comment type="caution">
    <text evidence="1">The sequence shown here is derived from an EMBL/GenBank/DDBJ whole genome shotgun (WGS) entry which is preliminary data.</text>
</comment>
<dbReference type="PANTHER" id="PTHR37953:SF1">
    <property type="entry name" value="UPF0127 PROTEIN MJ1496"/>
    <property type="match status" value="1"/>
</dbReference>
<sequence length="112" mass="13349">MEIISSDKRLEVPISILRYQTFWKRFRGLMFRLTPIKNEGIFISPCNSIHMFFMFFPIDVVFLDEHHQVVKTIVHLKPWHVVWPVKHAVTAIELPSGTIHKYQIKIHDKIKL</sequence>
<name>A0ABP3KIC0_9BACI</name>
<accession>A0ABP3KIC0</accession>